<dbReference type="AlphaFoldDB" id="A0A4Q7XZ82"/>
<dbReference type="GO" id="GO:0005829">
    <property type="term" value="C:cytosol"/>
    <property type="evidence" value="ECO:0007669"/>
    <property type="project" value="TreeGrafter"/>
</dbReference>
<keyword evidence="3" id="KW-1185">Reference proteome</keyword>
<evidence type="ECO:0000259" key="1">
    <source>
        <dbReference type="Pfam" id="PF00248"/>
    </source>
</evidence>
<evidence type="ECO:0000313" key="3">
    <source>
        <dbReference type="Proteomes" id="UP000292958"/>
    </source>
</evidence>
<comment type="caution">
    <text evidence="2">The sequence shown here is derived from an EMBL/GenBank/DDBJ whole genome shotgun (WGS) entry which is preliminary data.</text>
</comment>
<dbReference type="SUPFAM" id="SSF51430">
    <property type="entry name" value="NAD(P)-linked oxidoreductase"/>
    <property type="match status" value="1"/>
</dbReference>
<dbReference type="InterPro" id="IPR006311">
    <property type="entry name" value="TAT_signal"/>
</dbReference>
<proteinExistence type="predicted"/>
<protein>
    <submittedName>
        <fullName evidence="2">Aryl-alcohol dehydrogenase-like predicted oxidoreductase</fullName>
    </submittedName>
</protein>
<dbReference type="OrthoDB" id="9804790at2"/>
<dbReference type="GO" id="GO:0016491">
    <property type="term" value="F:oxidoreductase activity"/>
    <property type="evidence" value="ECO:0007669"/>
    <property type="project" value="InterPro"/>
</dbReference>
<organism evidence="2 3">
    <name type="scientific">Edaphobacter modestus</name>
    <dbReference type="NCBI Taxonomy" id="388466"/>
    <lineage>
        <taxon>Bacteria</taxon>
        <taxon>Pseudomonadati</taxon>
        <taxon>Acidobacteriota</taxon>
        <taxon>Terriglobia</taxon>
        <taxon>Terriglobales</taxon>
        <taxon>Acidobacteriaceae</taxon>
        <taxon>Edaphobacter</taxon>
    </lineage>
</organism>
<dbReference type="PANTHER" id="PTHR42686:SF1">
    <property type="entry name" value="GH17980P-RELATED"/>
    <property type="match status" value="1"/>
</dbReference>
<dbReference type="PANTHER" id="PTHR42686">
    <property type="entry name" value="GH17980P-RELATED"/>
    <property type="match status" value="1"/>
</dbReference>
<dbReference type="InterPro" id="IPR036812">
    <property type="entry name" value="NAD(P)_OxRdtase_dom_sf"/>
</dbReference>
<reference evidence="2 3" key="1">
    <citation type="submission" date="2019-02" db="EMBL/GenBank/DDBJ databases">
        <title>Genomic Encyclopedia of Archaeal and Bacterial Type Strains, Phase II (KMG-II): from individual species to whole genera.</title>
        <authorList>
            <person name="Goeker M."/>
        </authorList>
    </citation>
    <scope>NUCLEOTIDE SEQUENCE [LARGE SCALE GENOMIC DNA]</scope>
    <source>
        <strain evidence="2 3">DSM 18101</strain>
    </source>
</reference>
<dbReference type="EMBL" id="SHKW01000007">
    <property type="protein sequence ID" value="RZU29737.1"/>
    <property type="molecule type" value="Genomic_DNA"/>
</dbReference>
<gene>
    <name evidence="2" type="ORF">BDD14_6352</name>
</gene>
<name>A0A4Q7XZ82_9BACT</name>
<dbReference type="Proteomes" id="UP000292958">
    <property type="component" value="Unassembled WGS sequence"/>
</dbReference>
<evidence type="ECO:0000313" key="2">
    <source>
        <dbReference type="EMBL" id="RZU29737.1"/>
    </source>
</evidence>
<dbReference type="PROSITE" id="PS51318">
    <property type="entry name" value="TAT"/>
    <property type="match status" value="1"/>
</dbReference>
<dbReference type="Gene3D" id="3.20.20.100">
    <property type="entry name" value="NADP-dependent oxidoreductase domain"/>
    <property type="match status" value="1"/>
</dbReference>
<feature type="domain" description="NADP-dependent oxidoreductase" evidence="1">
    <location>
        <begin position="49"/>
        <end position="256"/>
    </location>
</feature>
<accession>A0A4Q7XZ82</accession>
<dbReference type="InterPro" id="IPR023210">
    <property type="entry name" value="NADP_OxRdtase_dom"/>
</dbReference>
<dbReference type="InterPro" id="IPR020471">
    <property type="entry name" value="AKR"/>
</dbReference>
<dbReference type="Pfam" id="PF00248">
    <property type="entry name" value="Aldo_ket_red"/>
    <property type="match status" value="1"/>
</dbReference>
<sequence>MVHYSRRHFLKTGLIAGALVGTGEMPLRADRKTATDWVTLGRSNVKVTRLAFGTGSFSGQVQRDLGQAQFTRLVRYAHERGIRFFETAESYGEMHRMLGVALKGVPRDSYQLMSKVTTREGVDPQKKIDELRKLANTEYFDVMLLHWQHTATWPTDTSRWQDGILDAQLKTAVVSHGASVHGLPALRKVPGNKWLDIAMIRVNHNGTRMDAEDYNTNGLGNVNEVVRHVKQVQKEGMGVVSMKLVGEGTFDREDRQAAMRFAFRNAGVDCVTVGYKNTAEIDEAIENLNLALV</sequence>